<organism evidence="2 3">
    <name type="scientific">Sphingobacterium oryzagri</name>
    <dbReference type="NCBI Taxonomy" id="3025669"/>
    <lineage>
        <taxon>Bacteria</taxon>
        <taxon>Pseudomonadati</taxon>
        <taxon>Bacteroidota</taxon>
        <taxon>Sphingobacteriia</taxon>
        <taxon>Sphingobacteriales</taxon>
        <taxon>Sphingobacteriaceae</taxon>
        <taxon>Sphingobacterium</taxon>
    </lineage>
</organism>
<dbReference type="InterPro" id="IPR023210">
    <property type="entry name" value="NADP_OxRdtase_dom"/>
</dbReference>
<dbReference type="EMBL" id="CP117880">
    <property type="protein sequence ID" value="WDF67315.1"/>
    <property type="molecule type" value="Genomic_DNA"/>
</dbReference>
<proteinExistence type="predicted"/>
<dbReference type="InterPro" id="IPR036812">
    <property type="entry name" value="NAD(P)_OxRdtase_dom_sf"/>
</dbReference>
<dbReference type="PANTHER" id="PTHR43364">
    <property type="entry name" value="NADH-SPECIFIC METHYLGLYOXAL REDUCTASE-RELATED"/>
    <property type="match status" value="1"/>
</dbReference>
<evidence type="ECO:0000313" key="2">
    <source>
        <dbReference type="EMBL" id="WDF67315.1"/>
    </source>
</evidence>
<protein>
    <submittedName>
        <fullName evidence="2">Aldo/keto reductase</fullName>
    </submittedName>
</protein>
<evidence type="ECO:0000313" key="3">
    <source>
        <dbReference type="Proteomes" id="UP001221558"/>
    </source>
</evidence>
<reference evidence="2 3" key="1">
    <citation type="submission" date="2023-02" db="EMBL/GenBank/DDBJ databases">
        <title>Genome sequence of Sphingobacterium sp. KACC 22765.</title>
        <authorList>
            <person name="Kim S."/>
            <person name="Heo J."/>
            <person name="Kwon S.-W."/>
        </authorList>
    </citation>
    <scope>NUCLEOTIDE SEQUENCE [LARGE SCALE GENOMIC DNA]</scope>
    <source>
        <strain evidence="2 3">KACC 22765</strain>
    </source>
</reference>
<dbReference type="SUPFAM" id="SSF51430">
    <property type="entry name" value="NAD(P)-linked oxidoreductase"/>
    <property type="match status" value="1"/>
</dbReference>
<dbReference type="Pfam" id="PF00248">
    <property type="entry name" value="Aldo_ket_red"/>
    <property type="match status" value="1"/>
</dbReference>
<sequence length="358" mass="39657">MKYQPLGQSGLLISEIIVGTSSFGGHADGSQSKKELVDQAKKILNIAFDAGVNMVDTADLYGQGRSETILGEALGTVRKDIILASKGRNPTGNGKNESGASRHHLISACEASLKRLGTDYIDLYQMHNWDGLTPIDETLEALTNLVRSGKVRYIGTSNYTGWQLTKTLYVADLKSLIRPIAQQIHYSPESRDAEYELLPAAIDQQVGTIIWSPLAKGAMAGRLRQGKPVPQDFLQTEARWTEPYMHDIDRAMRISEVLLNIAEELAVSPARVCLAWLKNRPAITGIIVGSTDEQQMKDNLATTDLTLSAEHTQQITDVSAQNPRYPYWHRITTHMDRIDPAESSFLAEAERVMRNQIV</sequence>
<dbReference type="Proteomes" id="UP001221558">
    <property type="component" value="Chromosome"/>
</dbReference>
<accession>A0ABY7WGA3</accession>
<feature type="domain" description="NADP-dependent oxidoreductase" evidence="1">
    <location>
        <begin position="15"/>
        <end position="318"/>
    </location>
</feature>
<dbReference type="InterPro" id="IPR050523">
    <property type="entry name" value="AKR_Detox_Biosynth"/>
</dbReference>
<evidence type="ECO:0000259" key="1">
    <source>
        <dbReference type="Pfam" id="PF00248"/>
    </source>
</evidence>
<dbReference type="PANTHER" id="PTHR43364:SF18">
    <property type="entry name" value="OXIDOREDUCTASE"/>
    <property type="match status" value="1"/>
</dbReference>
<dbReference type="RefSeq" id="WP_274266045.1">
    <property type="nucleotide sequence ID" value="NZ_CP117880.1"/>
</dbReference>
<keyword evidence="3" id="KW-1185">Reference proteome</keyword>
<gene>
    <name evidence="2" type="ORF">PQ465_13475</name>
</gene>
<dbReference type="Gene3D" id="3.20.20.100">
    <property type="entry name" value="NADP-dependent oxidoreductase domain"/>
    <property type="match status" value="1"/>
</dbReference>
<name>A0ABY7WGA3_9SPHI</name>
<dbReference type="InterPro" id="IPR020471">
    <property type="entry name" value="AKR"/>
</dbReference>
<dbReference type="PRINTS" id="PR00069">
    <property type="entry name" value="ALDKETRDTASE"/>
</dbReference>